<evidence type="ECO:0000256" key="7">
    <source>
        <dbReference type="ARBA" id="ARBA00022840"/>
    </source>
</evidence>
<dbReference type="SUPFAM" id="SSF55874">
    <property type="entry name" value="ATPase domain of HSP90 chaperone/DNA topoisomerase II/histidine kinase"/>
    <property type="match status" value="1"/>
</dbReference>
<dbReference type="PANTHER" id="PTHR34220">
    <property type="entry name" value="SENSOR HISTIDINE KINASE YPDA"/>
    <property type="match status" value="1"/>
</dbReference>
<evidence type="ECO:0000256" key="5">
    <source>
        <dbReference type="ARBA" id="ARBA00022741"/>
    </source>
</evidence>
<keyword evidence="10 12" id="KW-0472">Membrane</keyword>
<evidence type="ECO:0000256" key="12">
    <source>
        <dbReference type="SAM" id="Phobius"/>
    </source>
</evidence>
<keyword evidence="2" id="KW-1003">Cell membrane</keyword>
<evidence type="ECO:0000256" key="3">
    <source>
        <dbReference type="ARBA" id="ARBA00022679"/>
    </source>
</evidence>
<evidence type="ECO:0000256" key="2">
    <source>
        <dbReference type="ARBA" id="ARBA00022475"/>
    </source>
</evidence>
<evidence type="ECO:0000256" key="4">
    <source>
        <dbReference type="ARBA" id="ARBA00022692"/>
    </source>
</evidence>
<name>A0A1I0CZ35_9FIRM</name>
<organism evidence="14 15">
    <name type="scientific">[Clostridium] aminophilum</name>
    <dbReference type="NCBI Taxonomy" id="1526"/>
    <lineage>
        <taxon>Bacteria</taxon>
        <taxon>Bacillati</taxon>
        <taxon>Bacillota</taxon>
        <taxon>Clostridia</taxon>
        <taxon>Lachnospirales</taxon>
        <taxon>Lachnospiraceae</taxon>
    </lineage>
</organism>
<feature type="compositionally biased region" description="Basic and acidic residues" evidence="11">
    <location>
        <begin position="49"/>
        <end position="62"/>
    </location>
</feature>
<keyword evidence="7" id="KW-0067">ATP-binding</keyword>
<dbReference type="InterPro" id="IPR011620">
    <property type="entry name" value="Sig_transdc_His_kinase_LytS_TM"/>
</dbReference>
<gene>
    <name evidence="14" type="ORF">SAMN04487771_100940</name>
</gene>
<dbReference type="InterPro" id="IPR010559">
    <property type="entry name" value="Sig_transdc_His_kin_internal"/>
</dbReference>
<dbReference type="Pfam" id="PF02518">
    <property type="entry name" value="HATPase_c"/>
    <property type="match status" value="1"/>
</dbReference>
<feature type="transmembrane region" description="Helical" evidence="12">
    <location>
        <begin position="6"/>
        <end position="29"/>
    </location>
</feature>
<keyword evidence="15" id="KW-1185">Reference proteome</keyword>
<dbReference type="Pfam" id="PF06580">
    <property type="entry name" value="His_kinase"/>
    <property type="match status" value="1"/>
</dbReference>
<dbReference type="Pfam" id="PF07694">
    <property type="entry name" value="5TM-5TMR_LYT"/>
    <property type="match status" value="1"/>
</dbReference>
<keyword evidence="3" id="KW-0808">Transferase</keyword>
<keyword evidence="5" id="KW-0547">Nucleotide-binding</keyword>
<accession>A0A1I0CZ35</accession>
<keyword evidence="4 12" id="KW-0812">Transmembrane</keyword>
<keyword evidence="8 12" id="KW-1133">Transmembrane helix</keyword>
<comment type="subcellular location">
    <subcellularLocation>
        <location evidence="1">Cell membrane</location>
        <topology evidence="1">Multi-pass membrane protein</topology>
    </subcellularLocation>
</comment>
<dbReference type="eggNOG" id="COG3275">
    <property type="taxonomic scope" value="Bacteria"/>
</dbReference>
<feature type="transmembrane region" description="Helical" evidence="12">
    <location>
        <begin position="144"/>
        <end position="165"/>
    </location>
</feature>
<feature type="region of interest" description="Disordered" evidence="11">
    <location>
        <begin position="48"/>
        <end position="69"/>
    </location>
</feature>
<dbReference type="AlphaFoldDB" id="A0A1I0CZ35"/>
<feature type="transmembrane region" description="Helical" evidence="12">
    <location>
        <begin position="111"/>
        <end position="132"/>
    </location>
</feature>
<dbReference type="InterPro" id="IPR050640">
    <property type="entry name" value="Bact_2-comp_sensor_kinase"/>
</dbReference>
<feature type="domain" description="Histidine kinase" evidence="13">
    <location>
        <begin position="501"/>
        <end position="603"/>
    </location>
</feature>
<dbReference type="GO" id="GO:0071555">
    <property type="term" value="P:cell wall organization"/>
    <property type="evidence" value="ECO:0007669"/>
    <property type="project" value="InterPro"/>
</dbReference>
<dbReference type="InterPro" id="IPR036890">
    <property type="entry name" value="HATPase_C_sf"/>
</dbReference>
<evidence type="ECO:0000256" key="1">
    <source>
        <dbReference type="ARBA" id="ARBA00004651"/>
    </source>
</evidence>
<keyword evidence="6 14" id="KW-0418">Kinase</keyword>
<evidence type="ECO:0000256" key="10">
    <source>
        <dbReference type="ARBA" id="ARBA00023136"/>
    </source>
</evidence>
<dbReference type="GO" id="GO:0005524">
    <property type="term" value="F:ATP binding"/>
    <property type="evidence" value="ECO:0007669"/>
    <property type="project" value="UniProtKB-KW"/>
</dbReference>
<dbReference type="SMART" id="SM00387">
    <property type="entry name" value="HATPase_c"/>
    <property type="match status" value="1"/>
</dbReference>
<keyword evidence="9" id="KW-0902">Two-component regulatory system</keyword>
<dbReference type="InterPro" id="IPR005467">
    <property type="entry name" value="His_kinase_dom"/>
</dbReference>
<evidence type="ECO:0000259" key="13">
    <source>
        <dbReference type="PROSITE" id="PS50109"/>
    </source>
</evidence>
<reference evidence="14 15" key="1">
    <citation type="submission" date="2016-10" db="EMBL/GenBank/DDBJ databases">
        <authorList>
            <person name="de Groot N.N."/>
        </authorList>
    </citation>
    <scope>NUCLEOTIDE SEQUENCE [LARGE SCALE GENOMIC DNA]</scope>
    <source>
        <strain evidence="14 15">KH1P1</strain>
    </source>
</reference>
<dbReference type="GO" id="GO:0005886">
    <property type="term" value="C:plasma membrane"/>
    <property type="evidence" value="ECO:0007669"/>
    <property type="project" value="UniProtKB-SubCell"/>
</dbReference>
<sequence>MDYEVFMSLLMNISILVLIAEGMTSLTVFRRILAGELYGGLVEGRFSQKGKEEPADERRSEGEPGQGGNATGFRMVRGVLLGVCFGLFCIVSDCIGVQMNGSIPNARVIGILSAGILGGPEAGILTSLIAALHRYLVFPQRASTLACIAATFIQGFIGAALGEMIRHGKMKSQMRAVVLFLAAFAAGLIHLILVYTLVEDRVTAVEIVRSVMIPMLIMNSLGIVIFFGVFNSAMRQSDLESAAKVSNALRIAEQCTPFLRNGLEADGSADEIVNIIRNEEPACEGAAIVKDCRFLARSEEFGAITLSEDNYPRLLMAAKTYKNTRISHVPVPEDAFYPLYGKSLIMAAPIQPDEANCYILVMLFRRGVQFMKADEEVIGGLAHFLTSQLQLAQMDHQKDELQKAEYRALQSQINPHFLFNALNTISCFCREKPDRARELLQSLSSYFRNMLTDSNKKVTLEKEMEHVEAYLELEKARFEERLIVEVEAEPQDCICRVPNLILQPIVENAVHHGAMQREVGRVSIRIHREEINTLIDVEDNGPGIPQYVLDRLHGAETESFKSIGIGMLNVQERLRAVYGKAASMQILTGESGTTVRLVLPNNLKTEEDAE</sequence>
<dbReference type="OrthoDB" id="9809348at2"/>
<proteinExistence type="predicted"/>
<dbReference type="GO" id="GO:0000155">
    <property type="term" value="F:phosphorelay sensor kinase activity"/>
    <property type="evidence" value="ECO:0007669"/>
    <property type="project" value="InterPro"/>
</dbReference>
<feature type="transmembrane region" description="Helical" evidence="12">
    <location>
        <begin position="210"/>
        <end position="230"/>
    </location>
</feature>
<protein>
    <submittedName>
        <fullName evidence="14">Two-component system, LytT family, sensor histidine kinase LytS</fullName>
    </submittedName>
</protein>
<evidence type="ECO:0000256" key="6">
    <source>
        <dbReference type="ARBA" id="ARBA00022777"/>
    </source>
</evidence>
<dbReference type="Proteomes" id="UP000199820">
    <property type="component" value="Unassembled WGS sequence"/>
</dbReference>
<evidence type="ECO:0000313" key="14">
    <source>
        <dbReference type="EMBL" id="SET25124.1"/>
    </source>
</evidence>
<evidence type="ECO:0000256" key="11">
    <source>
        <dbReference type="SAM" id="MobiDB-lite"/>
    </source>
</evidence>
<feature type="transmembrane region" description="Helical" evidence="12">
    <location>
        <begin position="177"/>
        <end position="198"/>
    </location>
</feature>
<evidence type="ECO:0000256" key="8">
    <source>
        <dbReference type="ARBA" id="ARBA00022989"/>
    </source>
</evidence>
<dbReference type="STRING" id="1526.SAMN02910262_01408"/>
<evidence type="ECO:0000313" key="15">
    <source>
        <dbReference type="Proteomes" id="UP000199820"/>
    </source>
</evidence>
<dbReference type="RefSeq" id="WP_074648985.1">
    <property type="nucleotide sequence ID" value="NZ_FOIL01000009.1"/>
</dbReference>
<dbReference type="PROSITE" id="PS50109">
    <property type="entry name" value="HIS_KIN"/>
    <property type="match status" value="1"/>
</dbReference>
<dbReference type="Gene3D" id="3.30.565.10">
    <property type="entry name" value="Histidine kinase-like ATPase, C-terminal domain"/>
    <property type="match status" value="1"/>
</dbReference>
<feature type="transmembrane region" description="Helical" evidence="12">
    <location>
        <begin position="79"/>
        <end position="99"/>
    </location>
</feature>
<dbReference type="EMBL" id="FOIL01000009">
    <property type="protein sequence ID" value="SET25124.1"/>
    <property type="molecule type" value="Genomic_DNA"/>
</dbReference>
<evidence type="ECO:0000256" key="9">
    <source>
        <dbReference type="ARBA" id="ARBA00023012"/>
    </source>
</evidence>
<dbReference type="PANTHER" id="PTHR34220:SF7">
    <property type="entry name" value="SENSOR HISTIDINE KINASE YPDA"/>
    <property type="match status" value="1"/>
</dbReference>
<dbReference type="InterPro" id="IPR003594">
    <property type="entry name" value="HATPase_dom"/>
</dbReference>